<dbReference type="PANTHER" id="PTHR47756">
    <property type="entry name" value="BLL6612 PROTEIN-RELATED"/>
    <property type="match status" value="1"/>
</dbReference>
<keyword evidence="4" id="KW-0238">DNA-binding</keyword>
<dbReference type="PANTHER" id="PTHR47756:SF2">
    <property type="entry name" value="BLL6612 PROTEIN"/>
    <property type="match status" value="1"/>
</dbReference>
<dbReference type="Proteomes" id="UP000255467">
    <property type="component" value="Unassembled WGS sequence"/>
</dbReference>
<accession>A0A378Y895</accession>
<evidence type="ECO:0000313" key="11">
    <source>
        <dbReference type="Proteomes" id="UP000255467"/>
    </source>
</evidence>
<dbReference type="Pfam" id="PF04542">
    <property type="entry name" value="Sigma70_r2"/>
    <property type="match status" value="1"/>
</dbReference>
<reference evidence="10 11" key="1">
    <citation type="submission" date="2018-06" db="EMBL/GenBank/DDBJ databases">
        <authorList>
            <consortium name="Pathogen Informatics"/>
            <person name="Doyle S."/>
        </authorList>
    </citation>
    <scope>NUCLEOTIDE SEQUENCE [LARGE SCALE GENOMIC DNA]</scope>
    <source>
        <strain evidence="10 11">NCTC1934</strain>
    </source>
</reference>
<evidence type="ECO:0000256" key="3">
    <source>
        <dbReference type="ARBA" id="ARBA00023082"/>
    </source>
</evidence>
<evidence type="ECO:0000256" key="1">
    <source>
        <dbReference type="ARBA" id="ARBA00010641"/>
    </source>
</evidence>
<organism evidence="10 11">
    <name type="scientific">Nocardia otitidiscaviarum</name>
    <dbReference type="NCBI Taxonomy" id="1823"/>
    <lineage>
        <taxon>Bacteria</taxon>
        <taxon>Bacillati</taxon>
        <taxon>Actinomycetota</taxon>
        <taxon>Actinomycetes</taxon>
        <taxon>Mycobacteriales</taxon>
        <taxon>Nocardiaceae</taxon>
        <taxon>Nocardia</taxon>
    </lineage>
</organism>
<gene>
    <name evidence="10" type="ORF">NCTC1934_00385</name>
</gene>
<feature type="compositionally biased region" description="Basic and acidic residues" evidence="6">
    <location>
        <begin position="359"/>
        <end position="371"/>
    </location>
</feature>
<dbReference type="SUPFAM" id="SSF88659">
    <property type="entry name" value="Sigma3 and sigma4 domains of RNA polymerase sigma factors"/>
    <property type="match status" value="1"/>
</dbReference>
<protein>
    <submittedName>
        <fullName evidence="10">RNA polymerase sigma factor</fullName>
    </submittedName>
</protein>
<name>A0A378Y895_9NOCA</name>
<dbReference type="AlphaFoldDB" id="A0A378Y895"/>
<keyword evidence="11" id="KW-1185">Reference proteome</keyword>
<evidence type="ECO:0000256" key="4">
    <source>
        <dbReference type="ARBA" id="ARBA00023125"/>
    </source>
</evidence>
<evidence type="ECO:0000313" key="10">
    <source>
        <dbReference type="EMBL" id="SUA72953.1"/>
    </source>
</evidence>
<evidence type="ECO:0000256" key="6">
    <source>
        <dbReference type="SAM" id="MobiDB-lite"/>
    </source>
</evidence>
<evidence type="ECO:0000256" key="5">
    <source>
        <dbReference type="ARBA" id="ARBA00023163"/>
    </source>
</evidence>
<feature type="domain" description="RNA polymerase sigma-70 region 2" evidence="7">
    <location>
        <begin position="21"/>
        <end position="80"/>
    </location>
</feature>
<feature type="compositionally biased region" description="Basic and acidic residues" evidence="6">
    <location>
        <begin position="382"/>
        <end position="397"/>
    </location>
</feature>
<keyword evidence="3" id="KW-0731">Sigma factor</keyword>
<evidence type="ECO:0000259" key="9">
    <source>
        <dbReference type="Pfam" id="PF20239"/>
    </source>
</evidence>
<keyword evidence="2" id="KW-0805">Transcription regulation</keyword>
<dbReference type="InterPro" id="IPR013325">
    <property type="entry name" value="RNA_pol_sigma_r2"/>
</dbReference>
<feature type="domain" description="RNA polymerase sigma factor 70 region 4 type 2" evidence="8">
    <location>
        <begin position="119"/>
        <end position="167"/>
    </location>
</feature>
<dbReference type="Gene3D" id="1.10.1740.10">
    <property type="match status" value="1"/>
</dbReference>
<keyword evidence="5" id="KW-0804">Transcription</keyword>
<feature type="domain" description="DUF6596" evidence="9">
    <location>
        <begin position="185"/>
        <end position="285"/>
    </location>
</feature>
<dbReference type="RefSeq" id="WP_255222217.1">
    <property type="nucleotide sequence ID" value="NZ_UGRY01000002.1"/>
</dbReference>
<dbReference type="InterPro" id="IPR007627">
    <property type="entry name" value="RNA_pol_sigma70_r2"/>
</dbReference>
<feature type="region of interest" description="Disordered" evidence="6">
    <location>
        <begin position="284"/>
        <end position="406"/>
    </location>
</feature>
<dbReference type="InterPro" id="IPR013249">
    <property type="entry name" value="RNA_pol_sigma70_r4_t2"/>
</dbReference>
<dbReference type="GO" id="GO:0016987">
    <property type="term" value="F:sigma factor activity"/>
    <property type="evidence" value="ECO:0007669"/>
    <property type="project" value="UniProtKB-KW"/>
</dbReference>
<evidence type="ECO:0000256" key="2">
    <source>
        <dbReference type="ARBA" id="ARBA00023015"/>
    </source>
</evidence>
<evidence type="ECO:0000259" key="7">
    <source>
        <dbReference type="Pfam" id="PF04542"/>
    </source>
</evidence>
<evidence type="ECO:0000259" key="8">
    <source>
        <dbReference type="Pfam" id="PF08281"/>
    </source>
</evidence>
<dbReference type="Pfam" id="PF20239">
    <property type="entry name" value="DUF6596"/>
    <property type="match status" value="1"/>
</dbReference>
<dbReference type="SUPFAM" id="SSF88946">
    <property type="entry name" value="Sigma2 domain of RNA polymerase sigma factors"/>
    <property type="match status" value="1"/>
</dbReference>
<proteinExistence type="inferred from homology"/>
<comment type="similarity">
    <text evidence="1">Belongs to the sigma-70 factor family. ECF subfamily.</text>
</comment>
<dbReference type="GO" id="GO:0003677">
    <property type="term" value="F:DNA binding"/>
    <property type="evidence" value="ECO:0007669"/>
    <property type="project" value="UniProtKB-KW"/>
</dbReference>
<sequence length="530" mass="56494">MGADTAVAAAVADAHRREWAFVLAATVRVTRDLDLAEECVQDAYAQALARWAVDGVPAKPGGWLTTAARNRALDLLRRQSTLRRRLPLLVPDETGADPAEAALATAEIPDDRLRLICTCCHPALSIEAQVALTLRLVCGLTTSEVARAFLVGESTMAARITRAKKKIAAARIPYRVPAPTELPERIDAVLTVVHLLFTTGHTAPSGDALIRHDLADRATDLARMLRLLLPGNAEVAGLLALILLTDARRAARVDASGAMVPLADQDRTRWDRTRIAEGLALVRTALSNPPHRTGTPNHASPDHPGEPPTPPGKPRPGGGTTPGHTGPRTEPRPTPSDRPCPDSDIPPDQPGPLPTPGRARPDSVIPRDHTSPEAGPPPTSPDKTRTDGDIPPDHAERPAGPYPTAPGRYALQAAIAAVHAESPSYAATDWRDILGLYDILVQRWPSPVVALNRAVAVGMAEGPEAGLAALETLTAEPRLATYPYLPAARAHFLAELGRTDAARLAYEEAILLADNGPQRNYLAAELARLR</sequence>
<dbReference type="InterPro" id="IPR046531">
    <property type="entry name" value="DUF6596"/>
</dbReference>
<dbReference type="EMBL" id="UGRY01000002">
    <property type="protein sequence ID" value="SUA72953.1"/>
    <property type="molecule type" value="Genomic_DNA"/>
</dbReference>
<dbReference type="Pfam" id="PF08281">
    <property type="entry name" value="Sigma70_r4_2"/>
    <property type="match status" value="1"/>
</dbReference>
<dbReference type="InterPro" id="IPR013324">
    <property type="entry name" value="RNA_pol_sigma_r3/r4-like"/>
</dbReference>
<dbReference type="GO" id="GO:0006352">
    <property type="term" value="P:DNA-templated transcription initiation"/>
    <property type="evidence" value="ECO:0007669"/>
    <property type="project" value="InterPro"/>
</dbReference>